<comment type="caution">
    <text evidence="1">The sequence shown here is derived from an EMBL/GenBank/DDBJ whole genome shotgun (WGS) entry which is preliminary data.</text>
</comment>
<keyword evidence="2" id="KW-1185">Reference proteome</keyword>
<dbReference type="InterPro" id="IPR036638">
    <property type="entry name" value="HLH_DNA-bd_sf"/>
</dbReference>
<dbReference type="GO" id="GO:0043937">
    <property type="term" value="P:regulation of sporulation"/>
    <property type="evidence" value="ECO:0007669"/>
    <property type="project" value="InterPro"/>
</dbReference>
<dbReference type="GO" id="GO:0046983">
    <property type="term" value="F:protein dimerization activity"/>
    <property type="evidence" value="ECO:0007669"/>
    <property type="project" value="InterPro"/>
</dbReference>
<evidence type="ECO:0000313" key="1">
    <source>
        <dbReference type="EMBL" id="KAB2330716.1"/>
    </source>
</evidence>
<gene>
    <name evidence="1" type="ORF">F7732_18940</name>
</gene>
<dbReference type="AlphaFoldDB" id="A0A7V7RJ71"/>
<dbReference type="SUPFAM" id="SSF140500">
    <property type="entry name" value="BAS1536-like"/>
    <property type="match status" value="1"/>
</dbReference>
<evidence type="ECO:0000313" key="2">
    <source>
        <dbReference type="Proteomes" id="UP000441354"/>
    </source>
</evidence>
<dbReference type="EMBL" id="WBOT01000007">
    <property type="protein sequence ID" value="KAB2330716.1"/>
    <property type="molecule type" value="Genomic_DNA"/>
</dbReference>
<proteinExistence type="predicted"/>
<dbReference type="Gene3D" id="4.10.280.10">
    <property type="entry name" value="Helix-loop-helix DNA-binding domain"/>
    <property type="match status" value="1"/>
</dbReference>
<reference evidence="1 2" key="1">
    <citation type="journal article" date="2014" name="Arch. Microbiol.">
        <title>Bacillus mesophilum sp. nov., strain IITR-54T, a novel 4-chlorobiphenyl dechlorinating bacterium.</title>
        <authorList>
            <person name="Manickam N."/>
            <person name="Singh N.K."/>
            <person name="Bajaj A."/>
            <person name="Kumar R.M."/>
            <person name="Kaur G."/>
            <person name="Kaur N."/>
            <person name="Bala M."/>
            <person name="Kumar A."/>
            <person name="Mayilraj S."/>
        </authorList>
    </citation>
    <scope>NUCLEOTIDE SEQUENCE [LARGE SCALE GENOMIC DNA]</scope>
    <source>
        <strain evidence="1 2">IITR-54</strain>
    </source>
</reference>
<name>A0A7V7RJ71_9BACI</name>
<dbReference type="OrthoDB" id="2649371at2"/>
<protein>
    <submittedName>
        <fullName evidence="1">Aspartyl-phosphate phosphatase Spo0E family protein</fullName>
    </submittedName>
</protein>
<sequence length="53" mass="6100">MCADALLNDIELHRREMVHLAATTSLSSEEVIRTSVKLDQLLNEYNMIQLKNK</sequence>
<dbReference type="Proteomes" id="UP000441354">
    <property type="component" value="Unassembled WGS sequence"/>
</dbReference>
<dbReference type="InterPro" id="IPR018540">
    <property type="entry name" value="Spo0E-like"/>
</dbReference>
<organism evidence="1 2">
    <name type="scientific">Bacillus mesophilum</name>
    <dbReference type="NCBI Taxonomy" id="1071718"/>
    <lineage>
        <taxon>Bacteria</taxon>
        <taxon>Bacillati</taxon>
        <taxon>Bacillota</taxon>
        <taxon>Bacilli</taxon>
        <taxon>Bacillales</taxon>
        <taxon>Bacillaceae</taxon>
        <taxon>Bacillus</taxon>
    </lineage>
</organism>
<accession>A0A7V7RJ71</accession>
<dbReference type="RefSeq" id="WP_151575643.1">
    <property type="nucleotide sequence ID" value="NZ_WBOT01000007.1"/>
</dbReference>
<dbReference type="Pfam" id="PF09388">
    <property type="entry name" value="SpoOE-like"/>
    <property type="match status" value="1"/>
</dbReference>
<dbReference type="InterPro" id="IPR037208">
    <property type="entry name" value="Spo0E-like_sf"/>
</dbReference>